<accession>X1LWP5</accession>
<name>X1LWP5_9ZZZZ</name>
<reference evidence="1" key="1">
    <citation type="journal article" date="2014" name="Front. Microbiol.">
        <title>High frequency of phylogenetically diverse reductive dehalogenase-homologous genes in deep subseafloor sedimentary metagenomes.</title>
        <authorList>
            <person name="Kawai M."/>
            <person name="Futagami T."/>
            <person name="Toyoda A."/>
            <person name="Takaki Y."/>
            <person name="Nishi S."/>
            <person name="Hori S."/>
            <person name="Arai W."/>
            <person name="Tsubouchi T."/>
            <person name="Morono Y."/>
            <person name="Uchiyama I."/>
            <person name="Ito T."/>
            <person name="Fujiyama A."/>
            <person name="Inagaki F."/>
            <person name="Takami H."/>
        </authorList>
    </citation>
    <scope>NUCLEOTIDE SEQUENCE</scope>
    <source>
        <strain evidence="1">Expedition CK06-06</strain>
    </source>
</reference>
<sequence>MASGRPDWYSSVAMHGKFDDEYIAVAVDTLGHMLAKMQGEKADETLKTIAVDNDGIMKANLSVQALPTLKTRPRYGDVHYTEITRDHPAIEEWTIPLGVVGQGYVLGGYLAHKALATHKSCYVELIVDGVSYPTLTFEELHNWALDSMYKNPIYEIKYDDTTWEYLVGFPYGWTFESTFVVKVHEILGVASTRGGFFYSLFKG</sequence>
<organism evidence="1">
    <name type="scientific">marine sediment metagenome</name>
    <dbReference type="NCBI Taxonomy" id="412755"/>
    <lineage>
        <taxon>unclassified sequences</taxon>
        <taxon>metagenomes</taxon>
        <taxon>ecological metagenomes</taxon>
    </lineage>
</organism>
<evidence type="ECO:0000313" key="1">
    <source>
        <dbReference type="EMBL" id="GAI06860.1"/>
    </source>
</evidence>
<gene>
    <name evidence="1" type="ORF">S06H3_12300</name>
</gene>
<dbReference type="EMBL" id="BARV01006026">
    <property type="protein sequence ID" value="GAI06860.1"/>
    <property type="molecule type" value="Genomic_DNA"/>
</dbReference>
<proteinExistence type="predicted"/>
<protein>
    <submittedName>
        <fullName evidence="1">Uncharacterized protein</fullName>
    </submittedName>
</protein>
<dbReference type="AlphaFoldDB" id="X1LWP5"/>
<comment type="caution">
    <text evidence="1">The sequence shown here is derived from an EMBL/GenBank/DDBJ whole genome shotgun (WGS) entry which is preliminary data.</text>
</comment>